<evidence type="ECO:0000313" key="2">
    <source>
        <dbReference type="EMBL" id="ETO91642.1"/>
    </source>
</evidence>
<dbReference type="EMBL" id="AXCJ01000001">
    <property type="protein sequence ID" value="ETO91642.1"/>
    <property type="molecule type" value="Genomic_DNA"/>
</dbReference>
<keyword evidence="1" id="KW-0812">Transmembrane</keyword>
<evidence type="ECO:0000256" key="1">
    <source>
        <dbReference type="SAM" id="Phobius"/>
    </source>
</evidence>
<feature type="transmembrane region" description="Helical" evidence="1">
    <location>
        <begin position="12"/>
        <end position="38"/>
    </location>
</feature>
<keyword evidence="1" id="KW-1133">Transmembrane helix</keyword>
<gene>
    <name evidence="2" type="ORF">P857_812</name>
</gene>
<name>W2V1V9_9RICK</name>
<dbReference type="AlphaFoldDB" id="W2V1V9"/>
<comment type="caution">
    <text evidence="2">The sequence shown here is derived from an EMBL/GenBank/DDBJ whole genome shotgun (WGS) entry which is preliminary data.</text>
</comment>
<organism evidence="2 3">
    <name type="scientific">Candidatus Xenolissoclinum pacificiensis L6</name>
    <dbReference type="NCBI Taxonomy" id="1401685"/>
    <lineage>
        <taxon>Bacteria</taxon>
        <taxon>Pseudomonadati</taxon>
        <taxon>Pseudomonadota</taxon>
        <taxon>Alphaproteobacteria</taxon>
        <taxon>Rickettsiales</taxon>
        <taxon>Anaplasmataceae</taxon>
        <taxon>Candidatus Xenolissoclinum</taxon>
    </lineage>
</organism>
<keyword evidence="1" id="KW-0472">Membrane</keyword>
<proteinExistence type="predicted"/>
<reference evidence="2 3" key="1">
    <citation type="journal article" date="2013" name="PLoS ONE">
        <title>Bacterial endosymbiosis in a chordate host: long-term co-evolution and conservation of secondary metabolism.</title>
        <authorList>
            <person name="Kwan J.C."/>
            <person name="Schmidt E.W."/>
        </authorList>
    </citation>
    <scope>NUCLEOTIDE SEQUENCE [LARGE SCALE GENOMIC DNA]</scope>
    <source>
        <strain evidence="3">L6</strain>
    </source>
</reference>
<dbReference type="Proteomes" id="UP000018951">
    <property type="component" value="Unassembled WGS sequence"/>
</dbReference>
<keyword evidence="3" id="KW-1185">Reference proteome</keyword>
<accession>W2V1V9</accession>
<evidence type="ECO:0000313" key="3">
    <source>
        <dbReference type="Proteomes" id="UP000018951"/>
    </source>
</evidence>
<sequence>MSIGVLNRDGIVTIIGFIIGLTGILITVIIIILGQIFLEETLSWLFFSH</sequence>
<protein>
    <submittedName>
        <fullName evidence="2">Uncharacterized protein</fullName>
    </submittedName>
</protein>